<organism evidence="1 2">
    <name type="scientific">Insulibacter thermoxylanivorax</name>
    <dbReference type="NCBI Taxonomy" id="2749268"/>
    <lineage>
        <taxon>Bacteria</taxon>
        <taxon>Bacillati</taxon>
        <taxon>Bacillota</taxon>
        <taxon>Bacilli</taxon>
        <taxon>Bacillales</taxon>
        <taxon>Paenibacillaceae</taxon>
        <taxon>Insulibacter</taxon>
    </lineage>
</organism>
<protein>
    <submittedName>
        <fullName evidence="1">Uncharacterized protein</fullName>
    </submittedName>
</protein>
<dbReference type="AlphaFoldDB" id="A0A916QER2"/>
<name>A0A916QER2_9BACL</name>
<dbReference type="RefSeq" id="WP_200965329.1">
    <property type="nucleotide sequence ID" value="NZ_BMAQ01000002.1"/>
</dbReference>
<sequence length="122" mass="13963">MNGILDTYLQWTSRRGNGYDPFGTKHVVNFADSDATGHVHMGLTHYMKKLYPEVEIPVSTLRARFADDHCGLREGSIGRYGIEWLTMEDHFGKMVDYYALDFAFAADEPRCEVSFEFVVNQS</sequence>
<dbReference type="EMBL" id="BMAQ01000002">
    <property type="protein sequence ID" value="GFR37032.1"/>
    <property type="molecule type" value="Genomic_DNA"/>
</dbReference>
<gene>
    <name evidence="1" type="ORF">PRECH8_03280</name>
</gene>
<accession>A0A916QER2</accession>
<keyword evidence="2" id="KW-1185">Reference proteome</keyword>
<dbReference type="Proteomes" id="UP000654993">
    <property type="component" value="Unassembled WGS sequence"/>
</dbReference>
<evidence type="ECO:0000313" key="1">
    <source>
        <dbReference type="EMBL" id="GFR37032.1"/>
    </source>
</evidence>
<proteinExistence type="predicted"/>
<reference evidence="1" key="1">
    <citation type="submission" date="2020-08" db="EMBL/GenBank/DDBJ databases">
        <authorList>
            <person name="Uke A."/>
            <person name="Chhe C."/>
            <person name="Baramee S."/>
            <person name="Kosugi A."/>
        </authorList>
    </citation>
    <scope>NUCLEOTIDE SEQUENCE</scope>
    <source>
        <strain evidence="1">DA-C8</strain>
    </source>
</reference>
<evidence type="ECO:0000313" key="2">
    <source>
        <dbReference type="Proteomes" id="UP000654993"/>
    </source>
</evidence>
<reference evidence="1" key="2">
    <citation type="journal article" date="2021" name="Data Brief">
        <title>Draft genome sequence data of the facultative, thermophilic, xylanolytic bacterium Paenibacillus sp. strain DA-C8.</title>
        <authorList>
            <person name="Chhe C."/>
            <person name="Uke A."/>
            <person name="Baramee S."/>
            <person name="Ungkulpasvich U."/>
            <person name="Tachaapaikoon C."/>
            <person name="Pason P."/>
            <person name="Waeonukul R."/>
            <person name="Ratanakhanokchai K."/>
            <person name="Kosugi A."/>
        </authorList>
    </citation>
    <scope>NUCLEOTIDE SEQUENCE</scope>
    <source>
        <strain evidence="1">DA-C8</strain>
    </source>
</reference>
<comment type="caution">
    <text evidence="1">The sequence shown here is derived from an EMBL/GenBank/DDBJ whole genome shotgun (WGS) entry which is preliminary data.</text>
</comment>